<keyword evidence="4" id="KW-0720">Serine protease</keyword>
<dbReference type="OrthoDB" id="10052168at2759"/>
<keyword evidence="6" id="KW-1185">Reference proteome</keyword>
<evidence type="ECO:0000313" key="5">
    <source>
        <dbReference type="EMBL" id="KRX02371.1"/>
    </source>
</evidence>
<dbReference type="EMBL" id="LDAU01000155">
    <property type="protein sequence ID" value="KRX02371.1"/>
    <property type="molecule type" value="Genomic_DNA"/>
</dbReference>
<sequence length="264" mass="29528">MSQGVKRMFLISSSKVHGCKPLEFIKPQLVEALEGKPYLLFIPFARAGGLTHDQYTDKVRGFLQDLDINITVKGIHEFDDMKQALKEAKILFTGGGNTFLLLNQLYKYDLIQTIQDVVNSGSCFYMGASAGSNITGISVQNTNDMPIIHPPSFESLNLVNFNINPHYIDADPNSKHKGETREDRINEFHVLNSIPVFGIREGAWLEVVGDKITLRGEYKGRLFQQGKEPQEIETGSDVSFINKIVENVTVSAKLANAQKHMIQN</sequence>
<dbReference type="Gene3D" id="3.40.50.880">
    <property type="match status" value="1"/>
</dbReference>
<dbReference type="GO" id="GO:0008236">
    <property type="term" value="F:serine-type peptidase activity"/>
    <property type="evidence" value="ECO:0007669"/>
    <property type="project" value="UniProtKB-KW"/>
</dbReference>
<dbReference type="PANTHER" id="PTHR20842:SF0">
    <property type="entry name" value="ALPHA-ASPARTYL DIPEPTIDASE"/>
    <property type="match status" value="1"/>
</dbReference>
<name>A0A0V0QJ83_PSEPJ</name>
<dbReference type="InterPro" id="IPR005320">
    <property type="entry name" value="Peptidase_S51"/>
</dbReference>
<dbReference type="CDD" id="cd03146">
    <property type="entry name" value="GAT1_Peptidase_E"/>
    <property type="match status" value="1"/>
</dbReference>
<dbReference type="GO" id="GO:0006508">
    <property type="term" value="P:proteolysis"/>
    <property type="evidence" value="ECO:0007669"/>
    <property type="project" value="UniProtKB-KW"/>
</dbReference>
<dbReference type="OMA" id="PWGYAVE"/>
<accession>A0A0V0QJ83</accession>
<dbReference type="AlphaFoldDB" id="A0A0V0QJ83"/>
<dbReference type="InParanoid" id="A0A0V0QJ83"/>
<evidence type="ECO:0000256" key="1">
    <source>
        <dbReference type="ARBA" id="ARBA00006534"/>
    </source>
</evidence>
<protein>
    <recommendedName>
        <fullName evidence="7">Dipeptidase E</fullName>
    </recommendedName>
</protein>
<dbReference type="PANTHER" id="PTHR20842">
    <property type="entry name" value="PROTEASE S51 ALPHA-ASPARTYL DIPEPTIDASE"/>
    <property type="match status" value="1"/>
</dbReference>
<proteinExistence type="inferred from homology"/>
<evidence type="ECO:0000256" key="2">
    <source>
        <dbReference type="ARBA" id="ARBA00022670"/>
    </source>
</evidence>
<evidence type="ECO:0000313" key="6">
    <source>
        <dbReference type="Proteomes" id="UP000054937"/>
    </source>
</evidence>
<gene>
    <name evidence="5" type="ORF">PPERSA_09988</name>
</gene>
<organism evidence="5 6">
    <name type="scientific">Pseudocohnilembus persalinus</name>
    <name type="common">Ciliate</name>
    <dbReference type="NCBI Taxonomy" id="266149"/>
    <lineage>
        <taxon>Eukaryota</taxon>
        <taxon>Sar</taxon>
        <taxon>Alveolata</taxon>
        <taxon>Ciliophora</taxon>
        <taxon>Intramacronucleata</taxon>
        <taxon>Oligohymenophorea</taxon>
        <taxon>Scuticociliatia</taxon>
        <taxon>Philasterida</taxon>
        <taxon>Pseudocohnilembidae</taxon>
        <taxon>Pseudocohnilembus</taxon>
    </lineage>
</organism>
<dbReference type="Proteomes" id="UP000054937">
    <property type="component" value="Unassembled WGS sequence"/>
</dbReference>
<evidence type="ECO:0000256" key="4">
    <source>
        <dbReference type="ARBA" id="ARBA00022825"/>
    </source>
</evidence>
<comment type="similarity">
    <text evidence="1">Belongs to the peptidase S51 family.</text>
</comment>
<dbReference type="InterPro" id="IPR029062">
    <property type="entry name" value="Class_I_gatase-like"/>
</dbReference>
<dbReference type="NCBIfam" id="NF003642">
    <property type="entry name" value="PRK05282.1"/>
    <property type="match status" value="1"/>
</dbReference>
<evidence type="ECO:0000256" key="3">
    <source>
        <dbReference type="ARBA" id="ARBA00022801"/>
    </source>
</evidence>
<evidence type="ECO:0008006" key="7">
    <source>
        <dbReference type="Google" id="ProtNLM"/>
    </source>
</evidence>
<keyword evidence="3" id="KW-0378">Hydrolase</keyword>
<keyword evidence="2" id="KW-0645">Protease</keyword>
<dbReference type="Pfam" id="PF03575">
    <property type="entry name" value="Peptidase_S51"/>
    <property type="match status" value="1"/>
</dbReference>
<reference evidence="5 6" key="1">
    <citation type="journal article" date="2015" name="Sci. Rep.">
        <title>Genome of the facultative scuticociliatosis pathogen Pseudocohnilembus persalinus provides insight into its virulence through horizontal gene transfer.</title>
        <authorList>
            <person name="Xiong J."/>
            <person name="Wang G."/>
            <person name="Cheng J."/>
            <person name="Tian M."/>
            <person name="Pan X."/>
            <person name="Warren A."/>
            <person name="Jiang C."/>
            <person name="Yuan D."/>
            <person name="Miao W."/>
        </authorList>
    </citation>
    <scope>NUCLEOTIDE SEQUENCE [LARGE SCALE GENOMIC DNA]</scope>
    <source>
        <strain evidence="5">36N120E</strain>
    </source>
</reference>
<dbReference type="SUPFAM" id="SSF52317">
    <property type="entry name" value="Class I glutamine amidotransferase-like"/>
    <property type="match status" value="1"/>
</dbReference>
<comment type="caution">
    <text evidence="5">The sequence shown here is derived from an EMBL/GenBank/DDBJ whole genome shotgun (WGS) entry which is preliminary data.</text>
</comment>